<feature type="transmembrane region" description="Helical" evidence="1">
    <location>
        <begin position="65"/>
        <end position="89"/>
    </location>
</feature>
<evidence type="ECO:0000313" key="3">
    <source>
        <dbReference type="Proteomes" id="UP000677244"/>
    </source>
</evidence>
<accession>A0ABS3Z1H9</accession>
<evidence type="ECO:0000313" key="2">
    <source>
        <dbReference type="EMBL" id="MBO9204005.1"/>
    </source>
</evidence>
<name>A0ABS3Z1H9_9BACT</name>
<evidence type="ECO:0008006" key="4">
    <source>
        <dbReference type="Google" id="ProtNLM"/>
    </source>
</evidence>
<sequence length="92" mass="10442">MKRHWSYYVSPFIIGAVGCLVPVALGILALKHEGIDQFLVILFLPVCLILLGLDYFIKSLTTGRVLYIWIVEVVLFAVLFFCLNGFSFVQRC</sequence>
<dbReference type="EMBL" id="JAGHKO010000011">
    <property type="protein sequence ID" value="MBO9204005.1"/>
    <property type="molecule type" value="Genomic_DNA"/>
</dbReference>
<feature type="transmembrane region" description="Helical" evidence="1">
    <location>
        <begin position="35"/>
        <end position="53"/>
    </location>
</feature>
<comment type="caution">
    <text evidence="2">The sequence shown here is derived from an EMBL/GenBank/DDBJ whole genome shotgun (WGS) entry which is preliminary data.</text>
</comment>
<dbReference type="PROSITE" id="PS51257">
    <property type="entry name" value="PROKAR_LIPOPROTEIN"/>
    <property type="match status" value="1"/>
</dbReference>
<keyword evidence="1" id="KW-1133">Transmembrane helix</keyword>
<feature type="transmembrane region" description="Helical" evidence="1">
    <location>
        <begin position="7"/>
        <end position="29"/>
    </location>
</feature>
<proteinExistence type="predicted"/>
<keyword evidence="3" id="KW-1185">Reference proteome</keyword>
<dbReference type="RefSeq" id="WP_209142153.1">
    <property type="nucleotide sequence ID" value="NZ_JAGHKO010000011.1"/>
</dbReference>
<evidence type="ECO:0000256" key="1">
    <source>
        <dbReference type="SAM" id="Phobius"/>
    </source>
</evidence>
<organism evidence="2 3">
    <name type="scientific">Niastella soli</name>
    <dbReference type="NCBI Taxonomy" id="2821487"/>
    <lineage>
        <taxon>Bacteria</taxon>
        <taxon>Pseudomonadati</taxon>
        <taxon>Bacteroidota</taxon>
        <taxon>Chitinophagia</taxon>
        <taxon>Chitinophagales</taxon>
        <taxon>Chitinophagaceae</taxon>
        <taxon>Niastella</taxon>
    </lineage>
</organism>
<dbReference type="Proteomes" id="UP000677244">
    <property type="component" value="Unassembled WGS sequence"/>
</dbReference>
<reference evidence="2 3" key="1">
    <citation type="submission" date="2021-03" db="EMBL/GenBank/DDBJ databases">
        <title>Assistant Professor.</title>
        <authorList>
            <person name="Huq M.A."/>
        </authorList>
    </citation>
    <scope>NUCLEOTIDE SEQUENCE [LARGE SCALE GENOMIC DNA]</scope>
    <source>
        <strain evidence="2 3">MAH-29</strain>
    </source>
</reference>
<keyword evidence="1" id="KW-0472">Membrane</keyword>
<gene>
    <name evidence="2" type="ORF">J7I42_27210</name>
</gene>
<keyword evidence="1" id="KW-0812">Transmembrane</keyword>
<protein>
    <recommendedName>
        <fullName evidence="4">Lipoprotein</fullName>
    </recommendedName>
</protein>